<reference evidence="1 2" key="1">
    <citation type="submission" date="2020-08" db="EMBL/GenBank/DDBJ databases">
        <title>Genomic Encyclopedia of Type Strains, Phase III (KMG-III): the genomes of soil and plant-associated and newly described type strains.</title>
        <authorList>
            <person name="Whitman W."/>
        </authorList>
    </citation>
    <scope>NUCLEOTIDE SEQUENCE [LARGE SCALE GENOMIC DNA]</scope>
    <source>
        <strain evidence="1 2">CECT 7015</strain>
    </source>
</reference>
<dbReference type="Proteomes" id="UP000554520">
    <property type="component" value="Unassembled WGS sequence"/>
</dbReference>
<sequence>MERRFIDFADLIPADDAVRGEASSAAPASAVALLAGSTAGE</sequence>
<gene>
    <name evidence="1" type="ORF">FHS21_000093</name>
</gene>
<keyword evidence="2" id="KW-1185">Reference proteome</keyword>
<comment type="caution">
    <text evidence="1">The sequence shown here is derived from an EMBL/GenBank/DDBJ whole genome shotgun (WGS) entry which is preliminary data.</text>
</comment>
<dbReference type="EMBL" id="JACHXN010000001">
    <property type="protein sequence ID" value="MBB3143710.1"/>
    <property type="molecule type" value="Genomic_DNA"/>
</dbReference>
<name>A0A839U419_9HYPH</name>
<evidence type="ECO:0000313" key="1">
    <source>
        <dbReference type="EMBL" id="MBB3143710.1"/>
    </source>
</evidence>
<protein>
    <submittedName>
        <fullName evidence="1">Uncharacterized protein</fullName>
    </submittedName>
</protein>
<dbReference type="AlphaFoldDB" id="A0A839U419"/>
<evidence type="ECO:0000313" key="2">
    <source>
        <dbReference type="Proteomes" id="UP000554520"/>
    </source>
</evidence>
<proteinExistence type="predicted"/>
<accession>A0A839U419</accession>
<organism evidence="1 2">
    <name type="scientific">Phyllobacterium trifolii</name>
    <dbReference type="NCBI Taxonomy" id="300193"/>
    <lineage>
        <taxon>Bacteria</taxon>
        <taxon>Pseudomonadati</taxon>
        <taxon>Pseudomonadota</taxon>
        <taxon>Alphaproteobacteria</taxon>
        <taxon>Hyphomicrobiales</taxon>
        <taxon>Phyllobacteriaceae</taxon>
        <taxon>Phyllobacterium</taxon>
    </lineage>
</organism>
<dbReference type="RefSeq" id="WP_281385831.1">
    <property type="nucleotide sequence ID" value="NZ_JACHXN010000001.1"/>
</dbReference>